<proteinExistence type="predicted"/>
<name>A0A0C9XTB9_9AGAR</name>
<dbReference type="Proteomes" id="UP000054477">
    <property type="component" value="Unassembled WGS sequence"/>
</dbReference>
<reference evidence="3" key="2">
    <citation type="submission" date="2015-01" db="EMBL/GenBank/DDBJ databases">
        <title>Evolutionary Origins and Diversification of the Mycorrhizal Mutualists.</title>
        <authorList>
            <consortium name="DOE Joint Genome Institute"/>
            <consortium name="Mycorrhizal Genomics Consortium"/>
            <person name="Kohler A."/>
            <person name="Kuo A."/>
            <person name="Nagy L.G."/>
            <person name="Floudas D."/>
            <person name="Copeland A."/>
            <person name="Barry K.W."/>
            <person name="Cichocki N."/>
            <person name="Veneault-Fourrey C."/>
            <person name="LaButti K."/>
            <person name="Lindquist E.A."/>
            <person name="Lipzen A."/>
            <person name="Lundell T."/>
            <person name="Morin E."/>
            <person name="Murat C."/>
            <person name="Riley R."/>
            <person name="Ohm R."/>
            <person name="Sun H."/>
            <person name="Tunlid A."/>
            <person name="Henrissat B."/>
            <person name="Grigoriev I.V."/>
            <person name="Hibbett D.S."/>
            <person name="Martin F."/>
        </authorList>
    </citation>
    <scope>NUCLEOTIDE SEQUENCE [LARGE SCALE GENOMIC DNA]</scope>
    <source>
        <strain evidence="3">LaAM-08-1</strain>
    </source>
</reference>
<evidence type="ECO:0000313" key="3">
    <source>
        <dbReference type="Proteomes" id="UP000054477"/>
    </source>
</evidence>
<dbReference type="HOGENOM" id="CLU_2533626_0_0_1"/>
<dbReference type="EMBL" id="KN838565">
    <property type="protein sequence ID" value="KIK04939.1"/>
    <property type="molecule type" value="Genomic_DNA"/>
</dbReference>
<evidence type="ECO:0000313" key="2">
    <source>
        <dbReference type="EMBL" id="KIK04939.1"/>
    </source>
</evidence>
<dbReference type="AlphaFoldDB" id="A0A0C9XTB9"/>
<reference evidence="2 3" key="1">
    <citation type="submission" date="2014-04" db="EMBL/GenBank/DDBJ databases">
        <authorList>
            <consortium name="DOE Joint Genome Institute"/>
            <person name="Kuo A."/>
            <person name="Kohler A."/>
            <person name="Nagy L.G."/>
            <person name="Floudas D."/>
            <person name="Copeland A."/>
            <person name="Barry K.W."/>
            <person name="Cichocki N."/>
            <person name="Veneault-Fourrey C."/>
            <person name="LaButti K."/>
            <person name="Lindquist E.A."/>
            <person name="Lipzen A."/>
            <person name="Lundell T."/>
            <person name="Morin E."/>
            <person name="Murat C."/>
            <person name="Sun H."/>
            <person name="Tunlid A."/>
            <person name="Henrissat B."/>
            <person name="Grigoriev I.V."/>
            <person name="Hibbett D.S."/>
            <person name="Martin F."/>
            <person name="Nordberg H.P."/>
            <person name="Cantor M.N."/>
            <person name="Hua S.X."/>
        </authorList>
    </citation>
    <scope>NUCLEOTIDE SEQUENCE [LARGE SCALE GENOMIC DNA]</scope>
    <source>
        <strain evidence="2 3">LaAM-08-1</strain>
    </source>
</reference>
<organism evidence="2 3">
    <name type="scientific">Laccaria amethystina LaAM-08-1</name>
    <dbReference type="NCBI Taxonomy" id="1095629"/>
    <lineage>
        <taxon>Eukaryota</taxon>
        <taxon>Fungi</taxon>
        <taxon>Dikarya</taxon>
        <taxon>Basidiomycota</taxon>
        <taxon>Agaricomycotina</taxon>
        <taxon>Agaricomycetes</taxon>
        <taxon>Agaricomycetidae</taxon>
        <taxon>Agaricales</taxon>
        <taxon>Agaricineae</taxon>
        <taxon>Hydnangiaceae</taxon>
        <taxon>Laccaria</taxon>
    </lineage>
</organism>
<protein>
    <submittedName>
        <fullName evidence="2">Uncharacterized protein</fullName>
    </submittedName>
</protein>
<evidence type="ECO:0000256" key="1">
    <source>
        <dbReference type="SAM" id="MobiDB-lite"/>
    </source>
</evidence>
<accession>A0A0C9XTB9</accession>
<keyword evidence="3" id="KW-1185">Reference proteome</keyword>
<feature type="region of interest" description="Disordered" evidence="1">
    <location>
        <begin position="1"/>
        <end position="27"/>
    </location>
</feature>
<sequence>MKKPVEPSVKVSPEEYSTPKMAQMSPGPMDSISSVLLLCILTRRGTDFPAGASVKDLVGLLQGSSIDPHIGQLAEPPLLHTQDQ</sequence>
<gene>
    <name evidence="2" type="ORF">K443DRAFT_645316</name>
</gene>
<feature type="non-terminal residue" evidence="2">
    <location>
        <position position="84"/>
    </location>
</feature>